<dbReference type="PROSITE" id="PS50850">
    <property type="entry name" value="MFS"/>
    <property type="match status" value="1"/>
</dbReference>
<dbReference type="PANTHER" id="PTHR23502:SF60">
    <property type="entry name" value="MAJOR FACILITATOR SUPERFAMILY (MFS) PROFILE DOMAIN-CONTAINING PROTEIN-RELATED"/>
    <property type="match status" value="1"/>
</dbReference>
<comment type="caution">
    <text evidence="8">The sequence shown here is derived from an EMBL/GenBank/DDBJ whole genome shotgun (WGS) entry which is preliminary data.</text>
</comment>
<dbReference type="FunFam" id="1.20.1250.20:FF:000011">
    <property type="entry name" value="MFS multidrug transporter, putative"/>
    <property type="match status" value="1"/>
</dbReference>
<feature type="transmembrane region" description="Helical" evidence="6">
    <location>
        <begin position="501"/>
        <end position="520"/>
    </location>
</feature>
<gene>
    <name evidence="8" type="ORF">N656DRAFT_815461</name>
</gene>
<evidence type="ECO:0000256" key="2">
    <source>
        <dbReference type="ARBA" id="ARBA00022692"/>
    </source>
</evidence>
<dbReference type="GeneID" id="89942515"/>
<feature type="region of interest" description="Disordered" evidence="5">
    <location>
        <begin position="1"/>
        <end position="24"/>
    </location>
</feature>
<protein>
    <submittedName>
        <fullName evidence="8">Major facilitator superfamily transporter</fullName>
    </submittedName>
</protein>
<dbReference type="Gene3D" id="1.20.1250.20">
    <property type="entry name" value="MFS general substrate transporter like domains"/>
    <property type="match status" value="1"/>
</dbReference>
<organism evidence="8 9">
    <name type="scientific">Canariomyces notabilis</name>
    <dbReference type="NCBI Taxonomy" id="2074819"/>
    <lineage>
        <taxon>Eukaryota</taxon>
        <taxon>Fungi</taxon>
        <taxon>Dikarya</taxon>
        <taxon>Ascomycota</taxon>
        <taxon>Pezizomycotina</taxon>
        <taxon>Sordariomycetes</taxon>
        <taxon>Sordariomycetidae</taxon>
        <taxon>Sordariales</taxon>
        <taxon>Chaetomiaceae</taxon>
        <taxon>Canariomyces</taxon>
    </lineage>
</organism>
<feature type="transmembrane region" description="Helical" evidence="6">
    <location>
        <begin position="122"/>
        <end position="142"/>
    </location>
</feature>
<dbReference type="RefSeq" id="XP_064673066.1">
    <property type="nucleotide sequence ID" value="XM_064818389.1"/>
</dbReference>
<reference evidence="8" key="2">
    <citation type="submission" date="2023-05" db="EMBL/GenBank/DDBJ databases">
        <authorList>
            <consortium name="Lawrence Berkeley National Laboratory"/>
            <person name="Steindorff A."/>
            <person name="Hensen N."/>
            <person name="Bonometti L."/>
            <person name="Westerberg I."/>
            <person name="Brannstrom I.O."/>
            <person name="Guillou S."/>
            <person name="Cros-Aarteil S."/>
            <person name="Calhoun S."/>
            <person name="Haridas S."/>
            <person name="Kuo A."/>
            <person name="Mondo S."/>
            <person name="Pangilinan J."/>
            <person name="Riley R."/>
            <person name="Labutti K."/>
            <person name="Andreopoulos B."/>
            <person name="Lipzen A."/>
            <person name="Chen C."/>
            <person name="Yanf M."/>
            <person name="Daum C."/>
            <person name="Ng V."/>
            <person name="Clum A."/>
            <person name="Ohm R."/>
            <person name="Martin F."/>
            <person name="Silar P."/>
            <person name="Natvig D."/>
            <person name="Lalanne C."/>
            <person name="Gautier V."/>
            <person name="Ament-Velasquez S.L."/>
            <person name="Kruys A."/>
            <person name="Hutchinson M.I."/>
            <person name="Powell A.J."/>
            <person name="Barry K."/>
            <person name="Miller A.N."/>
            <person name="Grigoriev I.V."/>
            <person name="Debuchy R."/>
            <person name="Gladieux P."/>
            <person name="Thoren M.H."/>
            <person name="Johannesson H."/>
        </authorList>
    </citation>
    <scope>NUCLEOTIDE SEQUENCE</scope>
    <source>
        <strain evidence="8">CBS 508.74</strain>
    </source>
</reference>
<feature type="transmembrane region" description="Helical" evidence="6">
    <location>
        <begin position="242"/>
        <end position="262"/>
    </location>
</feature>
<dbReference type="AlphaFoldDB" id="A0AAN6TJH9"/>
<keyword evidence="4 6" id="KW-0472">Membrane</keyword>
<evidence type="ECO:0000259" key="7">
    <source>
        <dbReference type="PROSITE" id="PS50850"/>
    </source>
</evidence>
<feature type="transmembrane region" description="Helical" evidence="6">
    <location>
        <begin position="85"/>
        <end position="110"/>
    </location>
</feature>
<dbReference type="InterPro" id="IPR011701">
    <property type="entry name" value="MFS"/>
</dbReference>
<evidence type="ECO:0000256" key="3">
    <source>
        <dbReference type="ARBA" id="ARBA00022989"/>
    </source>
</evidence>
<feature type="transmembrane region" description="Helical" evidence="6">
    <location>
        <begin position="180"/>
        <end position="201"/>
    </location>
</feature>
<keyword evidence="2 6" id="KW-0812">Transmembrane</keyword>
<keyword evidence="9" id="KW-1185">Reference proteome</keyword>
<evidence type="ECO:0000256" key="1">
    <source>
        <dbReference type="ARBA" id="ARBA00004141"/>
    </source>
</evidence>
<dbReference type="EMBL" id="MU853334">
    <property type="protein sequence ID" value="KAK4115496.1"/>
    <property type="molecule type" value="Genomic_DNA"/>
</dbReference>
<feature type="transmembrane region" description="Helical" evidence="6">
    <location>
        <begin position="404"/>
        <end position="423"/>
    </location>
</feature>
<feature type="transmembrane region" description="Helical" evidence="6">
    <location>
        <begin position="359"/>
        <end position="383"/>
    </location>
</feature>
<keyword evidence="3 6" id="KW-1133">Transmembrane helix</keyword>
<feature type="domain" description="Major facilitator superfamily (MFS) profile" evidence="7">
    <location>
        <begin position="87"/>
        <end position="525"/>
    </location>
</feature>
<proteinExistence type="predicted"/>
<feature type="transmembrane region" description="Helical" evidence="6">
    <location>
        <begin position="429"/>
        <end position="452"/>
    </location>
</feature>
<sequence>MPILHDSNSSSVGELAESKTETEKAICGSRTQTLCEDGAITPTSCTPSTPTLAESNTSVEECYTVTWDGPDDPENPKNWSTWRKWATSLIISAFAFLSPLCSSITAPALTSIGEELHIPGGAQLQLVLSVYLLAYALGPFVLSPCSEVWGRMPVIRTANVVFLIFTTLCGFATSQSQITAFRFLAGLGGSASVGMGGGVLTDCWRPEERGRGFAVYQLAPVLGPAVGPIVGGYITQYTTWRWSFWVVVIVNVVVQIISFFFLQETYPPRLLQLKARALRTRSGKAEFRTEWEQSETDRTLVGLLRVALSRPWAMLGTQPIIQVLALYQAFNFGTLYLLISSFPALWEGRYGMPRGDATLNYISLAVGSLIGVYICAPATDRVYARLKRRYGIPEDEHGLPEFRVPLMVPASIITPCGIFLYGWAAEAKLHFLVANIGATIFAGSSMITFQCTSSYIADAYNLHSASASAACSFLRSVLGFVFPLFVPALFGSLGYGLGGSLLGLIAIVIGIPGPWVIWFFGQRLRGASRFAKKSLPTGKV</sequence>
<comment type="subcellular location">
    <subcellularLocation>
        <location evidence="1">Membrane</location>
        <topology evidence="1">Multi-pass membrane protein</topology>
    </subcellularLocation>
</comment>
<evidence type="ECO:0000256" key="4">
    <source>
        <dbReference type="ARBA" id="ARBA00023136"/>
    </source>
</evidence>
<evidence type="ECO:0000256" key="6">
    <source>
        <dbReference type="SAM" id="Phobius"/>
    </source>
</evidence>
<dbReference type="Pfam" id="PF07690">
    <property type="entry name" value="MFS_1"/>
    <property type="match status" value="1"/>
</dbReference>
<dbReference type="Proteomes" id="UP001302812">
    <property type="component" value="Unassembled WGS sequence"/>
</dbReference>
<dbReference type="GO" id="GO:0022857">
    <property type="term" value="F:transmembrane transporter activity"/>
    <property type="evidence" value="ECO:0007669"/>
    <property type="project" value="InterPro"/>
</dbReference>
<dbReference type="GO" id="GO:0016020">
    <property type="term" value="C:membrane"/>
    <property type="evidence" value="ECO:0007669"/>
    <property type="project" value="UniProtKB-SubCell"/>
</dbReference>
<accession>A0AAN6TJH9</accession>
<reference evidence="8" key="1">
    <citation type="journal article" date="2023" name="Mol. Phylogenet. Evol.">
        <title>Genome-scale phylogeny and comparative genomics of the fungal order Sordariales.</title>
        <authorList>
            <person name="Hensen N."/>
            <person name="Bonometti L."/>
            <person name="Westerberg I."/>
            <person name="Brannstrom I.O."/>
            <person name="Guillou S."/>
            <person name="Cros-Aarteil S."/>
            <person name="Calhoun S."/>
            <person name="Haridas S."/>
            <person name="Kuo A."/>
            <person name="Mondo S."/>
            <person name="Pangilinan J."/>
            <person name="Riley R."/>
            <person name="LaButti K."/>
            <person name="Andreopoulos B."/>
            <person name="Lipzen A."/>
            <person name="Chen C."/>
            <person name="Yan M."/>
            <person name="Daum C."/>
            <person name="Ng V."/>
            <person name="Clum A."/>
            <person name="Steindorff A."/>
            <person name="Ohm R.A."/>
            <person name="Martin F."/>
            <person name="Silar P."/>
            <person name="Natvig D.O."/>
            <person name="Lalanne C."/>
            <person name="Gautier V."/>
            <person name="Ament-Velasquez S.L."/>
            <person name="Kruys A."/>
            <person name="Hutchinson M.I."/>
            <person name="Powell A.J."/>
            <person name="Barry K."/>
            <person name="Miller A.N."/>
            <person name="Grigoriev I.V."/>
            <person name="Debuchy R."/>
            <person name="Gladieux P."/>
            <person name="Hiltunen Thoren M."/>
            <person name="Johannesson H."/>
        </authorList>
    </citation>
    <scope>NUCLEOTIDE SEQUENCE</scope>
    <source>
        <strain evidence="8">CBS 508.74</strain>
    </source>
</reference>
<evidence type="ECO:0000256" key="5">
    <source>
        <dbReference type="SAM" id="MobiDB-lite"/>
    </source>
</evidence>
<dbReference type="InterPro" id="IPR036259">
    <property type="entry name" value="MFS_trans_sf"/>
</dbReference>
<dbReference type="InterPro" id="IPR020846">
    <property type="entry name" value="MFS_dom"/>
</dbReference>
<feature type="transmembrane region" description="Helical" evidence="6">
    <location>
        <begin position="473"/>
        <end position="495"/>
    </location>
</feature>
<evidence type="ECO:0000313" key="8">
    <source>
        <dbReference type="EMBL" id="KAK4115496.1"/>
    </source>
</evidence>
<feature type="transmembrane region" description="Helical" evidence="6">
    <location>
        <begin position="213"/>
        <end position="236"/>
    </location>
</feature>
<dbReference type="PANTHER" id="PTHR23502">
    <property type="entry name" value="MAJOR FACILITATOR SUPERFAMILY"/>
    <property type="match status" value="1"/>
</dbReference>
<feature type="compositionally biased region" description="Polar residues" evidence="5">
    <location>
        <begin position="1"/>
        <end position="12"/>
    </location>
</feature>
<feature type="transmembrane region" description="Helical" evidence="6">
    <location>
        <begin position="154"/>
        <end position="174"/>
    </location>
</feature>
<dbReference type="PRINTS" id="PR01036">
    <property type="entry name" value="TCRTETB"/>
</dbReference>
<evidence type="ECO:0000313" key="9">
    <source>
        <dbReference type="Proteomes" id="UP001302812"/>
    </source>
</evidence>
<dbReference type="SUPFAM" id="SSF103473">
    <property type="entry name" value="MFS general substrate transporter"/>
    <property type="match status" value="1"/>
</dbReference>
<feature type="transmembrane region" description="Helical" evidence="6">
    <location>
        <begin position="320"/>
        <end position="339"/>
    </location>
</feature>
<name>A0AAN6TJH9_9PEZI</name>